<dbReference type="PANTHER" id="PTHR48007:SF79">
    <property type="entry name" value="(WILD MALAYSIAN BANANA) HYPOTHETICAL PROTEIN"/>
    <property type="match status" value="1"/>
</dbReference>
<gene>
    <name evidence="3" type="ORF">RJ641_006892</name>
</gene>
<keyword evidence="1" id="KW-0067">ATP-binding</keyword>
<name>A0AAN8VEB6_9MAGN</name>
<keyword evidence="4" id="KW-1185">Reference proteome</keyword>
<keyword evidence="1" id="KW-0547">Nucleotide-binding</keyword>
<dbReference type="PANTHER" id="PTHR48007">
    <property type="entry name" value="LEUCINE-RICH REPEAT RECEPTOR-LIKE PROTEIN KINASE PXC1"/>
    <property type="match status" value="1"/>
</dbReference>
<dbReference type="InterPro" id="IPR017441">
    <property type="entry name" value="Protein_kinase_ATP_BS"/>
</dbReference>
<feature type="binding site" evidence="1">
    <location>
        <position position="50"/>
    </location>
    <ligand>
        <name>ATP</name>
        <dbReference type="ChEBI" id="CHEBI:30616"/>
    </ligand>
</feature>
<dbReference type="InterPro" id="IPR046959">
    <property type="entry name" value="PRK1-6/SRF4-like"/>
</dbReference>
<protein>
    <submittedName>
        <fullName evidence="3">Protein kinase domain</fullName>
    </submittedName>
</protein>
<keyword evidence="3" id="KW-0808">Transferase</keyword>
<evidence type="ECO:0000259" key="2">
    <source>
        <dbReference type="PROSITE" id="PS50011"/>
    </source>
</evidence>
<accession>A0AAN8VEB6</accession>
<organism evidence="3 4">
    <name type="scientific">Dillenia turbinata</name>
    <dbReference type="NCBI Taxonomy" id="194707"/>
    <lineage>
        <taxon>Eukaryota</taxon>
        <taxon>Viridiplantae</taxon>
        <taxon>Streptophyta</taxon>
        <taxon>Embryophyta</taxon>
        <taxon>Tracheophyta</taxon>
        <taxon>Spermatophyta</taxon>
        <taxon>Magnoliopsida</taxon>
        <taxon>eudicotyledons</taxon>
        <taxon>Gunneridae</taxon>
        <taxon>Pentapetalae</taxon>
        <taxon>Dilleniales</taxon>
        <taxon>Dilleniaceae</taxon>
        <taxon>Dillenia</taxon>
    </lineage>
</organism>
<dbReference type="GO" id="GO:0005524">
    <property type="term" value="F:ATP binding"/>
    <property type="evidence" value="ECO:0007669"/>
    <property type="project" value="UniProtKB-UniRule"/>
</dbReference>
<dbReference type="AlphaFoldDB" id="A0AAN8VEB6"/>
<dbReference type="InterPro" id="IPR011009">
    <property type="entry name" value="Kinase-like_dom_sf"/>
</dbReference>
<comment type="caution">
    <text evidence="3">The sequence shown here is derived from an EMBL/GenBank/DDBJ whole genome shotgun (WGS) entry which is preliminary data.</text>
</comment>
<dbReference type="InterPro" id="IPR000719">
    <property type="entry name" value="Prot_kinase_dom"/>
</dbReference>
<dbReference type="Proteomes" id="UP001370490">
    <property type="component" value="Unassembled WGS sequence"/>
</dbReference>
<sequence length="231" mass="26005">MASVDADSAMVSTSLIVLTSPMAPAELLGRGKHGNLYKVICDNRTVLAVKRIEDWTVSPYEFKLRMQRFDQGRHPNVLPAIAFYCSRKEKLLVYEYLQNGSLFRLLHVTHMGVRFEWGSRLNIAATIAMALAFMHQELQEDGIAHGNLKSSNILLSKNLEACISENGLMAEKENQSIPNNITGPRSVTNTYRLGVILLQLLTGKLVQNNEFDLAKWVHSVISEEWTVEVFD</sequence>
<dbReference type="InterPro" id="IPR001245">
    <property type="entry name" value="Ser-Thr/Tyr_kinase_cat_dom"/>
</dbReference>
<evidence type="ECO:0000313" key="3">
    <source>
        <dbReference type="EMBL" id="KAK6928301.1"/>
    </source>
</evidence>
<dbReference type="Gene3D" id="3.30.200.20">
    <property type="entry name" value="Phosphorylase Kinase, domain 1"/>
    <property type="match status" value="1"/>
</dbReference>
<dbReference type="Pfam" id="PF07714">
    <property type="entry name" value="PK_Tyr_Ser-Thr"/>
    <property type="match status" value="1"/>
</dbReference>
<dbReference type="PROSITE" id="PS50011">
    <property type="entry name" value="PROTEIN_KINASE_DOM"/>
    <property type="match status" value="1"/>
</dbReference>
<keyword evidence="3" id="KW-0418">Kinase</keyword>
<reference evidence="3 4" key="1">
    <citation type="submission" date="2023-12" db="EMBL/GenBank/DDBJ databases">
        <title>A high-quality genome assembly for Dillenia turbinata (Dilleniales).</title>
        <authorList>
            <person name="Chanderbali A."/>
        </authorList>
    </citation>
    <scope>NUCLEOTIDE SEQUENCE [LARGE SCALE GENOMIC DNA]</scope>
    <source>
        <strain evidence="3">LSX21</strain>
        <tissue evidence="3">Leaf</tissue>
    </source>
</reference>
<feature type="domain" description="Protein kinase" evidence="2">
    <location>
        <begin position="22"/>
        <end position="231"/>
    </location>
</feature>
<evidence type="ECO:0000256" key="1">
    <source>
        <dbReference type="PROSITE-ProRule" id="PRU10141"/>
    </source>
</evidence>
<dbReference type="SUPFAM" id="SSF56112">
    <property type="entry name" value="Protein kinase-like (PK-like)"/>
    <property type="match status" value="1"/>
</dbReference>
<dbReference type="Gene3D" id="1.10.510.10">
    <property type="entry name" value="Transferase(Phosphotransferase) domain 1"/>
    <property type="match status" value="1"/>
</dbReference>
<proteinExistence type="predicted"/>
<dbReference type="GO" id="GO:0004672">
    <property type="term" value="F:protein kinase activity"/>
    <property type="evidence" value="ECO:0007669"/>
    <property type="project" value="InterPro"/>
</dbReference>
<evidence type="ECO:0000313" key="4">
    <source>
        <dbReference type="Proteomes" id="UP001370490"/>
    </source>
</evidence>
<dbReference type="PROSITE" id="PS00107">
    <property type="entry name" value="PROTEIN_KINASE_ATP"/>
    <property type="match status" value="1"/>
</dbReference>
<dbReference type="EMBL" id="JBAMMX010000014">
    <property type="protein sequence ID" value="KAK6928301.1"/>
    <property type="molecule type" value="Genomic_DNA"/>
</dbReference>